<dbReference type="SUPFAM" id="SSF54690">
    <property type="entry name" value="Molybdopterin synthase subunit MoaE"/>
    <property type="match status" value="1"/>
</dbReference>
<dbReference type="Gene3D" id="3.90.1170.40">
    <property type="entry name" value="Molybdopterin biosynthesis MoaE subunit"/>
    <property type="match status" value="1"/>
</dbReference>
<dbReference type="InterPro" id="IPR003448">
    <property type="entry name" value="Mopterin_biosynth_MoaE"/>
</dbReference>
<dbReference type="AlphaFoldDB" id="A0A0F7SSW0"/>
<dbReference type="Gene3D" id="3.30.300.90">
    <property type="entry name" value="BolA-like"/>
    <property type="match status" value="1"/>
</dbReference>
<accession>A0A0F7SSW0</accession>
<dbReference type="InterPro" id="IPR036563">
    <property type="entry name" value="MoaE_sf"/>
</dbReference>
<dbReference type="SUPFAM" id="SSF82657">
    <property type="entry name" value="BolA-like"/>
    <property type="match status" value="1"/>
</dbReference>
<dbReference type="CDD" id="cd00756">
    <property type="entry name" value="MoaE"/>
    <property type="match status" value="1"/>
</dbReference>
<protein>
    <submittedName>
        <fullName evidence="2">Molybdopterin converting factor subunit 2</fullName>
    </submittedName>
</protein>
<dbReference type="PANTHER" id="PTHR23404">
    <property type="entry name" value="MOLYBDOPTERIN SYNTHASE RELATED"/>
    <property type="match status" value="1"/>
</dbReference>
<evidence type="ECO:0000313" key="2">
    <source>
        <dbReference type="EMBL" id="CED85277.1"/>
    </source>
</evidence>
<name>A0A0F7SSW0_PHARH</name>
<evidence type="ECO:0000256" key="1">
    <source>
        <dbReference type="RuleBase" id="RU003860"/>
    </source>
</evidence>
<proteinExistence type="inferred from homology"/>
<dbReference type="Pfam" id="PF01722">
    <property type="entry name" value="BolA"/>
    <property type="match status" value="1"/>
</dbReference>
<dbReference type="InterPro" id="IPR036065">
    <property type="entry name" value="BolA-like_sf"/>
</dbReference>
<dbReference type="EMBL" id="LN483332">
    <property type="protein sequence ID" value="CED85277.1"/>
    <property type="molecule type" value="Genomic_DNA"/>
</dbReference>
<dbReference type="Pfam" id="PF02391">
    <property type="entry name" value="MoaE"/>
    <property type="match status" value="1"/>
</dbReference>
<organism evidence="2">
    <name type="scientific">Phaffia rhodozyma</name>
    <name type="common">Yeast</name>
    <name type="synonym">Xanthophyllomyces dendrorhous</name>
    <dbReference type="NCBI Taxonomy" id="264483"/>
    <lineage>
        <taxon>Eukaryota</taxon>
        <taxon>Fungi</taxon>
        <taxon>Dikarya</taxon>
        <taxon>Basidiomycota</taxon>
        <taxon>Agaricomycotina</taxon>
        <taxon>Tremellomycetes</taxon>
        <taxon>Cystofilobasidiales</taxon>
        <taxon>Mrakiaceae</taxon>
        <taxon>Phaffia</taxon>
    </lineage>
</organism>
<reference evidence="2" key="1">
    <citation type="submission" date="2014-08" db="EMBL/GenBank/DDBJ databases">
        <authorList>
            <person name="Sharma Rahul"/>
            <person name="Thines Marco"/>
        </authorList>
    </citation>
    <scope>NUCLEOTIDE SEQUENCE</scope>
</reference>
<dbReference type="GO" id="GO:0006777">
    <property type="term" value="P:Mo-molybdopterin cofactor biosynthetic process"/>
    <property type="evidence" value="ECO:0007669"/>
    <property type="project" value="InterPro"/>
</dbReference>
<dbReference type="InterPro" id="IPR002634">
    <property type="entry name" value="BolA"/>
</dbReference>
<sequence length="289" mass="31890">MASPSSPPRQRVSLPPSSMEASIRVKLEDILKPIHLSIRNDSSKHSHHQPMKVPGAYTGETHFFIHAVSAEFNGKTRIARHRLVNNALVGAASMDSDGKVVPNLSSVMYNTSISHSINERNLIESVKSSKAGAVCTFIGTTRDNFEDKLVSHLSYTTYAPLALKTLLSILSEVHSVPCPSLYGNSHELSPGPSAKIHRISVAHRLRAVPMGETSIVIAVSSSHRREGFDVCEWVLEQIKRRVQIWKKEVYVNGQTLDEALSTPLLSSVPSSEPPSLSVWKENFPEGRWE</sequence>
<comment type="similarity">
    <text evidence="1">Belongs to the BolA/IbaG family.</text>
</comment>